<evidence type="ECO:0000313" key="2">
    <source>
        <dbReference type="EMBL" id="KAA8563602.1"/>
    </source>
</evidence>
<reference evidence="2 3" key="1">
    <citation type="submission" date="2019-06" db="EMBL/GenBank/DDBJ databases">
        <title>Genome Sequence of the Brown Rot Fungal Pathogen Monilinia fructicola.</title>
        <authorList>
            <person name="De Miccolis Angelini R.M."/>
            <person name="Landi L."/>
            <person name="Abate D."/>
            <person name="Pollastro S."/>
            <person name="Romanazzi G."/>
            <person name="Faretra F."/>
        </authorList>
    </citation>
    <scope>NUCLEOTIDE SEQUENCE [LARGE SCALE GENOMIC DNA]</scope>
    <source>
        <strain evidence="2 3">Mfrc123</strain>
    </source>
</reference>
<sequence length="386" mass="43893">MTATTSNHRDFKGSSSSSPSTDKSESSISDTPTFKKRYSLRSSRRQDTSVASSSVSASATATTAANTPPLTPPLLATEAPGSSANSNLHNNTIDEIIDIFENINGERENDDHSILHLRYEYISQTSTLSFRMPSIVHDETAESFRDLAVDVIKSVIRSCPDDPVKTKYPFKKKLLHGIKGNSNRAIQVWKVEGKWKELYPDASIRFRVGANSEANEENRLISSRLPGVIFEIGYSQTLESLRNYVRYYLLHADKGINKVVIVKIDPKTRRTFLEVWERYKRSIQGKKYWHVRLCKYKKDIPRENSAMEIRGLDGTEGAQIDETVKFTLGDLVPFTWLEKDKDLFKTPWELSMRTLYQLLNDAFDLHDEYANRIGSIPPNTPNIYIT</sequence>
<dbReference type="AlphaFoldDB" id="A0A5M9J728"/>
<organism evidence="2 3">
    <name type="scientific">Monilinia fructicola</name>
    <name type="common">Brown rot fungus</name>
    <name type="synonym">Ciboria fructicola</name>
    <dbReference type="NCBI Taxonomy" id="38448"/>
    <lineage>
        <taxon>Eukaryota</taxon>
        <taxon>Fungi</taxon>
        <taxon>Dikarya</taxon>
        <taxon>Ascomycota</taxon>
        <taxon>Pezizomycotina</taxon>
        <taxon>Leotiomycetes</taxon>
        <taxon>Helotiales</taxon>
        <taxon>Sclerotiniaceae</taxon>
        <taxon>Monilinia</taxon>
    </lineage>
</organism>
<name>A0A5M9J728_MONFR</name>
<proteinExistence type="predicted"/>
<gene>
    <name evidence="2" type="ORF">EYC84_010519</name>
</gene>
<evidence type="ECO:0000313" key="3">
    <source>
        <dbReference type="Proteomes" id="UP000322873"/>
    </source>
</evidence>
<feature type="compositionally biased region" description="Low complexity" evidence="1">
    <location>
        <begin position="14"/>
        <end position="29"/>
    </location>
</feature>
<accession>A0A5M9J728</accession>
<feature type="compositionally biased region" description="Basic residues" evidence="1">
    <location>
        <begin position="34"/>
        <end position="43"/>
    </location>
</feature>
<protein>
    <submittedName>
        <fullName evidence="2">Uncharacterized protein</fullName>
    </submittedName>
</protein>
<dbReference type="Proteomes" id="UP000322873">
    <property type="component" value="Unassembled WGS sequence"/>
</dbReference>
<evidence type="ECO:0000256" key="1">
    <source>
        <dbReference type="SAM" id="MobiDB-lite"/>
    </source>
</evidence>
<keyword evidence="3" id="KW-1185">Reference proteome</keyword>
<comment type="caution">
    <text evidence="2">The sequence shown here is derived from an EMBL/GenBank/DDBJ whole genome shotgun (WGS) entry which is preliminary data.</text>
</comment>
<feature type="region of interest" description="Disordered" evidence="1">
    <location>
        <begin position="1"/>
        <end position="88"/>
    </location>
</feature>
<dbReference type="VEuPathDB" id="FungiDB:MFRU_057g00280"/>
<feature type="compositionally biased region" description="Low complexity" evidence="1">
    <location>
        <begin position="48"/>
        <end position="77"/>
    </location>
</feature>
<dbReference type="EMBL" id="VICG01000019">
    <property type="protein sequence ID" value="KAA8563602.1"/>
    <property type="molecule type" value="Genomic_DNA"/>
</dbReference>